<proteinExistence type="predicted"/>
<evidence type="ECO:0008006" key="3">
    <source>
        <dbReference type="Google" id="ProtNLM"/>
    </source>
</evidence>
<sequence>MGGRTHLTKWLGTEAVDGSLLACVQPFGLYPPDHPVAVGTVAAVEESLVDGYGVYRYLEDTFYGGGRWVLLAGFLGLNHVAAGRTGAAMACLRWMAAQGDADGELPEQVSDRLLAPGRRQEWVERWGPVASPLLWSHGMYLMLADELGVVA</sequence>
<dbReference type="GO" id="GO:0005975">
    <property type="term" value="P:carbohydrate metabolic process"/>
    <property type="evidence" value="ECO:0007669"/>
    <property type="project" value="InterPro"/>
</dbReference>
<comment type="caution">
    <text evidence="1">The sequence shown here is derived from an EMBL/GenBank/DDBJ whole genome shotgun (WGS) entry which is preliminary data.</text>
</comment>
<dbReference type="AlphaFoldDB" id="A0A5M3X489"/>
<gene>
    <name evidence="1" type="ORF">Amac_080580</name>
</gene>
<evidence type="ECO:0000313" key="2">
    <source>
        <dbReference type="Proteomes" id="UP000331127"/>
    </source>
</evidence>
<dbReference type="EMBL" id="BLAE01000060">
    <property type="protein sequence ID" value="GES14461.1"/>
    <property type="molecule type" value="Genomic_DNA"/>
</dbReference>
<evidence type="ECO:0000313" key="1">
    <source>
        <dbReference type="EMBL" id="GES14461.1"/>
    </source>
</evidence>
<organism evidence="1 2">
    <name type="scientific">Acrocarpospora macrocephala</name>
    <dbReference type="NCBI Taxonomy" id="150177"/>
    <lineage>
        <taxon>Bacteria</taxon>
        <taxon>Bacillati</taxon>
        <taxon>Actinomycetota</taxon>
        <taxon>Actinomycetes</taxon>
        <taxon>Streptosporangiales</taxon>
        <taxon>Streptosporangiaceae</taxon>
        <taxon>Acrocarpospora</taxon>
    </lineage>
</organism>
<dbReference type="Gene3D" id="1.50.10.10">
    <property type="match status" value="1"/>
</dbReference>
<keyword evidence="2" id="KW-1185">Reference proteome</keyword>
<name>A0A5M3X489_9ACTN</name>
<reference evidence="1 2" key="1">
    <citation type="submission" date="2019-10" db="EMBL/GenBank/DDBJ databases">
        <title>Whole genome shotgun sequence of Acrocarpospora macrocephala NBRC 16266.</title>
        <authorList>
            <person name="Ichikawa N."/>
            <person name="Kimura A."/>
            <person name="Kitahashi Y."/>
            <person name="Komaki H."/>
            <person name="Oguchi A."/>
        </authorList>
    </citation>
    <scope>NUCLEOTIDE SEQUENCE [LARGE SCALE GENOMIC DNA]</scope>
    <source>
        <strain evidence="1 2">NBRC 16266</strain>
    </source>
</reference>
<dbReference type="InterPro" id="IPR012341">
    <property type="entry name" value="6hp_glycosidase-like_sf"/>
</dbReference>
<dbReference type="SUPFAM" id="SSF48208">
    <property type="entry name" value="Six-hairpin glycosidases"/>
    <property type="match status" value="1"/>
</dbReference>
<protein>
    <recommendedName>
        <fullName evidence="3">GH15-like domain-containing protein</fullName>
    </recommendedName>
</protein>
<dbReference type="InterPro" id="IPR008928">
    <property type="entry name" value="6-hairpin_glycosidase_sf"/>
</dbReference>
<dbReference type="Proteomes" id="UP000331127">
    <property type="component" value="Unassembled WGS sequence"/>
</dbReference>
<accession>A0A5M3X489</accession>